<dbReference type="SUPFAM" id="SSF51261">
    <property type="entry name" value="Duplicated hybrid motif"/>
    <property type="match status" value="1"/>
</dbReference>
<feature type="domain" description="M23ase beta-sheet core" evidence="4">
    <location>
        <begin position="298"/>
        <end position="392"/>
    </location>
</feature>
<evidence type="ECO:0000313" key="7">
    <source>
        <dbReference type="Proteomes" id="UP000243688"/>
    </source>
</evidence>
<dbReference type="CDD" id="cd12797">
    <property type="entry name" value="M23_peptidase"/>
    <property type="match status" value="1"/>
</dbReference>
<accession>A0A2A6E1E2</accession>
<feature type="chain" id="PRO_5013241375" evidence="3">
    <location>
        <begin position="25"/>
        <end position="398"/>
    </location>
</feature>
<evidence type="ECO:0000259" key="4">
    <source>
        <dbReference type="Pfam" id="PF01551"/>
    </source>
</evidence>
<dbReference type="EMBL" id="MOXJ01000005">
    <property type="protein sequence ID" value="PDO11138.1"/>
    <property type="molecule type" value="Genomic_DNA"/>
</dbReference>
<dbReference type="PANTHER" id="PTHR21666:SF270">
    <property type="entry name" value="MUREIN HYDROLASE ACTIVATOR ENVC"/>
    <property type="match status" value="1"/>
</dbReference>
<dbReference type="GO" id="GO:0004222">
    <property type="term" value="F:metalloendopeptidase activity"/>
    <property type="evidence" value="ECO:0007669"/>
    <property type="project" value="TreeGrafter"/>
</dbReference>
<evidence type="ECO:0000256" key="3">
    <source>
        <dbReference type="SAM" id="SignalP"/>
    </source>
</evidence>
<keyword evidence="2" id="KW-0175">Coiled coil</keyword>
<dbReference type="Pfam" id="PF01551">
    <property type="entry name" value="Peptidase_M23"/>
    <property type="match status" value="1"/>
</dbReference>
<comment type="caution">
    <text evidence="6">The sequence shown here is derived from an EMBL/GenBank/DDBJ whole genome shotgun (WGS) entry which is preliminary data.</text>
</comment>
<dbReference type="PANTHER" id="PTHR21666">
    <property type="entry name" value="PEPTIDASE-RELATED"/>
    <property type="match status" value="1"/>
</dbReference>
<feature type="domain" description="Peptidoglycan hydrolase PcsB coiled-coil" evidence="5">
    <location>
        <begin position="110"/>
        <end position="182"/>
    </location>
</feature>
<dbReference type="Gene3D" id="6.10.250.3150">
    <property type="match status" value="1"/>
</dbReference>
<dbReference type="InterPro" id="IPR011055">
    <property type="entry name" value="Dup_hybrid_motif"/>
</dbReference>
<evidence type="ECO:0000256" key="1">
    <source>
        <dbReference type="ARBA" id="ARBA00022729"/>
    </source>
</evidence>
<feature type="coiled-coil region" evidence="2">
    <location>
        <begin position="32"/>
        <end position="122"/>
    </location>
</feature>
<reference evidence="6 7" key="1">
    <citation type="submission" date="2016-12" db="EMBL/GenBank/DDBJ databases">
        <title>Candidatus Reconcilibacillus cellulovorans genome.</title>
        <authorList>
            <person name="Kolinko S."/>
            <person name="Wu Y.-W."/>
            <person name="Tachea F."/>
            <person name="Denzel E."/>
            <person name="Hiras J."/>
            <person name="Baecker N."/>
            <person name="Chan L.J."/>
            <person name="Eichorst S.A."/>
            <person name="Frey D."/>
            <person name="Adams P.D."/>
            <person name="Pray T."/>
            <person name="Tanjore D."/>
            <person name="Petzold C.J."/>
            <person name="Gladden J.M."/>
            <person name="Simmons B.A."/>
            <person name="Singer S.W."/>
        </authorList>
    </citation>
    <scope>NUCLEOTIDE SEQUENCE [LARGE SCALE GENOMIC DNA]</scope>
    <source>
        <strain evidence="6">JTherm</strain>
    </source>
</reference>
<keyword evidence="1 3" id="KW-0732">Signal</keyword>
<dbReference type="Gene3D" id="2.70.70.10">
    <property type="entry name" value="Glucose Permease (Domain IIA)"/>
    <property type="match status" value="1"/>
</dbReference>
<dbReference type="InterPro" id="IPR057309">
    <property type="entry name" value="PcsB_CC"/>
</dbReference>
<feature type="coiled-coil region" evidence="2">
    <location>
        <begin position="169"/>
        <end position="259"/>
    </location>
</feature>
<dbReference type="Proteomes" id="UP000243688">
    <property type="component" value="Unassembled WGS sequence"/>
</dbReference>
<sequence length="398" mass="45224">MKRRRLPAGLAGLLAAGVAAGATASPGFAETVKDLQRQIDNLTRQEQQLNRQVQNNKAQIENLQEEKEKEQQEILRLMDEIDKTGRQLAELNEQIAQINETLEQRRRELADAERRVAERDELLKTRLRAMYMDGVGTYLDVLLSASSFSDFVDRLHYVSLIVRQDRDLLEESRKNRDLVEQKRREVEQELARAREAERQLAQVKAELDRKEKEKEVRIQSLDRDIRRLDDITEEQLEYLRQLAAKKAELIRRKRQLENQQVDFYKGGLLAWPLPGYSPRNITSPFGVRSDPFTGASASHKGIDIGVPGGSNIVAAEKGVVVVAEWVNGYGNTVVIDHGNGLRTLYGHARKLFVKEGQVVERGQKIAEVGSTGRSTGNHLHFEVHRNGVPVDPMPYLVK</sequence>
<dbReference type="Pfam" id="PF24568">
    <property type="entry name" value="CC_PcsB"/>
    <property type="match status" value="1"/>
</dbReference>
<dbReference type="InterPro" id="IPR050570">
    <property type="entry name" value="Cell_wall_metabolism_enzyme"/>
</dbReference>
<gene>
    <name evidence="6" type="ORF">BLM47_03935</name>
</gene>
<dbReference type="AlphaFoldDB" id="A0A2A6E1E2"/>
<organism evidence="6 7">
    <name type="scientific">Candidatus Reconcilbacillus cellulovorans</name>
    <dbReference type="NCBI Taxonomy" id="1906605"/>
    <lineage>
        <taxon>Bacteria</taxon>
        <taxon>Bacillati</taxon>
        <taxon>Bacillota</taxon>
        <taxon>Bacilli</taxon>
        <taxon>Bacillales</taxon>
        <taxon>Paenibacillaceae</taxon>
        <taxon>Candidatus Reconcilbacillus</taxon>
    </lineage>
</organism>
<name>A0A2A6E1E2_9BACL</name>
<feature type="signal peptide" evidence="3">
    <location>
        <begin position="1"/>
        <end position="24"/>
    </location>
</feature>
<proteinExistence type="predicted"/>
<evidence type="ECO:0000256" key="2">
    <source>
        <dbReference type="SAM" id="Coils"/>
    </source>
</evidence>
<dbReference type="InterPro" id="IPR016047">
    <property type="entry name" value="M23ase_b-sheet_dom"/>
</dbReference>
<dbReference type="FunFam" id="2.70.70.10:FF:000006">
    <property type="entry name" value="M23 family peptidase"/>
    <property type="match status" value="1"/>
</dbReference>
<evidence type="ECO:0000313" key="6">
    <source>
        <dbReference type="EMBL" id="PDO11138.1"/>
    </source>
</evidence>
<evidence type="ECO:0000259" key="5">
    <source>
        <dbReference type="Pfam" id="PF24568"/>
    </source>
</evidence>
<protein>
    <submittedName>
        <fullName evidence="6">Uncharacterized protein</fullName>
    </submittedName>
</protein>